<evidence type="ECO:0000256" key="2">
    <source>
        <dbReference type="ARBA" id="ARBA00009810"/>
    </source>
</evidence>
<keyword evidence="6" id="KW-0812">Transmembrane</keyword>
<dbReference type="InterPro" id="IPR039426">
    <property type="entry name" value="TonB-dep_rcpt-like"/>
</dbReference>
<evidence type="ECO:0000256" key="3">
    <source>
        <dbReference type="ARBA" id="ARBA00022448"/>
    </source>
</evidence>
<dbReference type="Pfam" id="PF00593">
    <property type="entry name" value="TonB_dep_Rec_b-barrel"/>
    <property type="match status" value="1"/>
</dbReference>
<dbReference type="FunFam" id="2.40.170.20:FF:000005">
    <property type="entry name" value="TonB-dependent siderophore receptor"/>
    <property type="match status" value="1"/>
</dbReference>
<dbReference type="InterPro" id="IPR000531">
    <property type="entry name" value="Beta-barrel_TonB"/>
</dbReference>
<evidence type="ECO:0000259" key="14">
    <source>
        <dbReference type="Pfam" id="PF00593"/>
    </source>
</evidence>
<keyword evidence="11" id="KW-0472">Membrane</keyword>
<dbReference type="GO" id="GO:0015344">
    <property type="term" value="F:siderophore uptake transmembrane transporter activity"/>
    <property type="evidence" value="ECO:0007669"/>
    <property type="project" value="TreeGrafter"/>
</dbReference>
<dbReference type="InterPro" id="IPR036942">
    <property type="entry name" value="Beta-barrel_TonB_sf"/>
</dbReference>
<name>A0A484RCR1_9ZZZZ</name>
<evidence type="ECO:0000256" key="12">
    <source>
        <dbReference type="ARBA" id="ARBA00023237"/>
    </source>
</evidence>
<reference evidence="16" key="1">
    <citation type="submission" date="2019-03" db="EMBL/GenBank/DDBJ databases">
        <authorList>
            <person name="Danneels B."/>
        </authorList>
    </citation>
    <scope>NUCLEOTIDE SEQUENCE</scope>
</reference>
<keyword evidence="3" id="KW-0813">Transport</keyword>
<dbReference type="PANTHER" id="PTHR32552:SF68">
    <property type="entry name" value="FERRICHROME OUTER MEMBRANE TRANSPORTER_PHAGE RECEPTOR"/>
    <property type="match status" value="1"/>
</dbReference>
<dbReference type="EMBL" id="CAADIG010000025">
    <property type="protein sequence ID" value="VFR47776.1"/>
    <property type="molecule type" value="Genomic_DNA"/>
</dbReference>
<sequence length="711" mass="78799">MLRPRFPSSSRWLRRTLAVATPLACFAGETPAAEPAELDTITVIGTRERAYRAIVAPTANKSDTSVKETPFSIQTVTRELIEDRGVTTFGEAVRTVPGVTPQVGWGGSNDRFLLRGFATQANLKNGFRRSVFAPVDELVNIEQIEVLKGPASALYGRFEPGGAVNLVTKKPLDRAQTQMEVTGGSYDFMRGTFDSTGPLGDTLAYRLTGSWQDNGSFRDFVDARTQFISPVLQWKPSPRTTVTAEMELGRKHSAFDRGLGNSPLFLDVPIRRNYAERDTRLDNDSALASIVLDHRLDNGWDIRAGLQGSWARTDADWYAYGFPPLSGENTADPQVNRRKQRNVDEQNDRSVMAEATRRFKTGAVRHRLLVGADYNYSKWDFHADANLGPFGFPVNLPISLYDPVHGAVAGPLSPYDATHYKSHNAGLYLQDELQLGEQWRLLLGLRYDRARSTGRANYLPVEGNVRRSDEAYSPRVGLTWTPVDAVSLYASWSKSFLTEPAGGLLRDGALPEPSRGEQTEIGAKFSLLEGRLEPTIALFDIRRRNGVVSDPDDFNYVIQVGEQRSRGWEIDVPFTVTPQWRVLASYTQLKAEVTRDSDPDMVGKLAANAPRRSASLWTTYDFPGPAQGLSTGLGAIYVGARQANSNNSFVLPAYTRWDANVAYRFGPAQRYKAQVTVQNLTNRRYYDSGGAFVPTFPGAPRTVFVTLGITL</sequence>
<comment type="similarity">
    <text evidence="2">Belongs to the TonB-dependent receptor family.</text>
</comment>
<gene>
    <name evidence="16" type="ORF">ANT2_1863</name>
    <name evidence="17" type="ORF">ANT3_1865</name>
</gene>
<dbReference type="GO" id="GO:0015891">
    <property type="term" value="P:siderophore transport"/>
    <property type="evidence" value="ECO:0007669"/>
    <property type="project" value="InterPro"/>
</dbReference>
<dbReference type="InterPro" id="IPR010105">
    <property type="entry name" value="TonB_sidphr_rcpt"/>
</dbReference>
<evidence type="ECO:0000256" key="8">
    <source>
        <dbReference type="ARBA" id="ARBA00023004"/>
    </source>
</evidence>
<dbReference type="NCBIfam" id="TIGR01783">
    <property type="entry name" value="TonB-siderophor"/>
    <property type="match status" value="1"/>
</dbReference>
<evidence type="ECO:0000313" key="16">
    <source>
        <dbReference type="EMBL" id="VFR47776.1"/>
    </source>
</evidence>
<evidence type="ECO:0000256" key="11">
    <source>
        <dbReference type="ARBA" id="ARBA00023136"/>
    </source>
</evidence>
<dbReference type="FunFam" id="2.170.130.10:FF:000001">
    <property type="entry name" value="Catecholate siderophore TonB-dependent receptor"/>
    <property type="match status" value="1"/>
</dbReference>
<keyword evidence="9" id="KW-0406">Ion transport</keyword>
<dbReference type="SUPFAM" id="SSF56935">
    <property type="entry name" value="Porins"/>
    <property type="match status" value="1"/>
</dbReference>
<dbReference type="InterPro" id="IPR010916">
    <property type="entry name" value="TonB_box_CS"/>
</dbReference>
<evidence type="ECO:0000259" key="15">
    <source>
        <dbReference type="Pfam" id="PF07715"/>
    </source>
</evidence>
<evidence type="ECO:0000313" key="17">
    <source>
        <dbReference type="EMBL" id="VFR58881.1"/>
    </source>
</evidence>
<evidence type="ECO:0000256" key="6">
    <source>
        <dbReference type="ARBA" id="ARBA00022692"/>
    </source>
</evidence>
<dbReference type="PROSITE" id="PS00430">
    <property type="entry name" value="TONB_DEPENDENT_REC_1"/>
    <property type="match status" value="1"/>
</dbReference>
<feature type="domain" description="TonB-dependent receptor plug" evidence="15">
    <location>
        <begin position="66"/>
        <end position="163"/>
    </location>
</feature>
<dbReference type="InterPro" id="IPR012910">
    <property type="entry name" value="Plug_dom"/>
</dbReference>
<dbReference type="CDD" id="cd01347">
    <property type="entry name" value="ligand_gated_channel"/>
    <property type="match status" value="1"/>
</dbReference>
<feature type="domain" description="TonB-dependent receptor-like beta-barrel" evidence="14">
    <location>
        <begin position="239"/>
        <end position="680"/>
    </location>
</feature>
<evidence type="ECO:0000256" key="1">
    <source>
        <dbReference type="ARBA" id="ARBA00004571"/>
    </source>
</evidence>
<evidence type="ECO:0000256" key="4">
    <source>
        <dbReference type="ARBA" id="ARBA00022452"/>
    </source>
</evidence>
<dbReference type="PANTHER" id="PTHR32552">
    <property type="entry name" value="FERRICHROME IRON RECEPTOR-RELATED"/>
    <property type="match status" value="1"/>
</dbReference>
<evidence type="ECO:0000256" key="9">
    <source>
        <dbReference type="ARBA" id="ARBA00023065"/>
    </source>
</evidence>
<protein>
    <submittedName>
        <fullName evidence="16">Ferrichrome-iron receptor</fullName>
    </submittedName>
</protein>
<keyword evidence="16" id="KW-0675">Receptor</keyword>
<evidence type="ECO:0000256" key="5">
    <source>
        <dbReference type="ARBA" id="ARBA00022496"/>
    </source>
</evidence>
<feature type="region of interest" description="Disordered" evidence="13">
    <location>
        <begin position="328"/>
        <end position="349"/>
    </location>
</feature>
<organism evidence="16">
    <name type="scientific">plant metagenome</name>
    <dbReference type="NCBI Taxonomy" id="1297885"/>
    <lineage>
        <taxon>unclassified sequences</taxon>
        <taxon>metagenomes</taxon>
        <taxon>organismal metagenomes</taxon>
    </lineage>
</organism>
<keyword evidence="10" id="KW-0798">TonB box</keyword>
<dbReference type="Pfam" id="PF07715">
    <property type="entry name" value="Plug"/>
    <property type="match status" value="1"/>
</dbReference>
<evidence type="ECO:0000256" key="10">
    <source>
        <dbReference type="ARBA" id="ARBA00023077"/>
    </source>
</evidence>
<dbReference type="Gene3D" id="2.40.170.20">
    <property type="entry name" value="TonB-dependent receptor, beta-barrel domain"/>
    <property type="match status" value="1"/>
</dbReference>
<keyword evidence="4" id="KW-1134">Transmembrane beta strand</keyword>
<dbReference type="GO" id="GO:0009279">
    <property type="term" value="C:cell outer membrane"/>
    <property type="evidence" value="ECO:0007669"/>
    <property type="project" value="UniProtKB-SubCell"/>
</dbReference>
<keyword evidence="8" id="KW-0408">Iron</keyword>
<keyword evidence="5" id="KW-0410">Iron transport</keyword>
<keyword evidence="7" id="KW-0732">Signal</keyword>
<proteinExistence type="inferred from homology"/>
<dbReference type="AlphaFoldDB" id="A0A484RCR1"/>
<dbReference type="PROSITE" id="PS52016">
    <property type="entry name" value="TONB_DEPENDENT_REC_3"/>
    <property type="match status" value="1"/>
</dbReference>
<accession>A0A484RCR1</accession>
<dbReference type="EMBL" id="CAADID010000007">
    <property type="protein sequence ID" value="VFR58881.1"/>
    <property type="molecule type" value="Genomic_DNA"/>
</dbReference>
<dbReference type="Gene3D" id="2.170.130.10">
    <property type="entry name" value="TonB-dependent receptor, plug domain"/>
    <property type="match status" value="1"/>
</dbReference>
<comment type="subcellular location">
    <subcellularLocation>
        <location evidence="1">Cell outer membrane</location>
        <topology evidence="1">Multi-pass membrane protein</topology>
    </subcellularLocation>
</comment>
<dbReference type="InterPro" id="IPR037066">
    <property type="entry name" value="Plug_dom_sf"/>
</dbReference>
<evidence type="ECO:0000256" key="7">
    <source>
        <dbReference type="ARBA" id="ARBA00022729"/>
    </source>
</evidence>
<keyword evidence="12" id="KW-0998">Cell outer membrane</keyword>
<evidence type="ECO:0000256" key="13">
    <source>
        <dbReference type="SAM" id="MobiDB-lite"/>
    </source>
</evidence>
<dbReference type="GO" id="GO:0038023">
    <property type="term" value="F:signaling receptor activity"/>
    <property type="evidence" value="ECO:0007669"/>
    <property type="project" value="InterPro"/>
</dbReference>